<gene>
    <name evidence="1" type="ORF">HSCHL_1349</name>
</gene>
<dbReference type="AlphaFoldDB" id="A0A2T5G5C5"/>
<sequence>MTERGELEDRRDPNRPGIRLFNLPGRGIDAPVFVVKHRDEIEREERTSLDLWQEDETERERLTVSVMEEIARGHAMEEGYAREVREVAPLLANENPVRLLIELAEWVVEDLNDLAEKARQKKGLDEGRQLIRELGFRRVKAEGFLQRLWRLDRSVEGWPGILDIPTVSQMLNGGRVRLDREKACKRLKERVLGERVIEVIPVLPSRHKAVVGTDASVGDIHLKHERGSFIPPTPATLFVSAAALRVVGEKRGLDYFDYDLDPRELDRYRDVDAAIRGFLIAPHLRREAITDFRHLRSAAMELRQYREELRVVLGDSTWRPIGGVPELRSPPRVSLLIRDGRIFPLVHRLDDYDGASAPDDVLYGEVVRQEINTFHMVFHQTAGLASSGPVYAGAVKSPEYSWLAMLVFWYIRKKRGDVVPSDAFYRPPLSDQAVVHLLFWGLAESRREVVEDPQNVFATFRVIRRFSDIAFFPHPPLLVDGQHVRPVDEDEWGDWLEYIRQHIKEASNRYYLHQRGVPALDDEEEYRPFLDLCLRAGVAMFYCAPARMYGATLRSGSHFLMPRWEIALDVSRKERIREEAERRLSALCSWLTVSDGLVVDESHAAGGFEDAREGLPLFVPNVVMEAHKAVDYARDRHATDVQDELLRLVAEIRNRVLAERRR</sequence>
<comment type="caution">
    <text evidence="1">The sequence shown here is derived from an EMBL/GenBank/DDBJ whole genome shotgun (WGS) entry which is preliminary data.</text>
</comment>
<accession>A0A2T5G5C5</accession>
<evidence type="ECO:0000313" key="2">
    <source>
        <dbReference type="Proteomes" id="UP000244180"/>
    </source>
</evidence>
<protein>
    <submittedName>
        <fullName evidence="1">Uncharacterized protein</fullName>
    </submittedName>
</protein>
<organism evidence="1 2">
    <name type="scientific">Hydrogenibacillus schlegelii</name>
    <name type="common">Bacillus schlegelii</name>
    <dbReference type="NCBI Taxonomy" id="1484"/>
    <lineage>
        <taxon>Bacteria</taxon>
        <taxon>Bacillati</taxon>
        <taxon>Bacillota</taxon>
        <taxon>Bacilli</taxon>
        <taxon>Bacillales</taxon>
        <taxon>Bacillales Family X. Incertae Sedis</taxon>
        <taxon>Hydrogenibacillus</taxon>
    </lineage>
</organism>
<dbReference type="EMBL" id="PEBV01000045">
    <property type="protein sequence ID" value="PTQ51378.1"/>
    <property type="molecule type" value="Genomic_DNA"/>
</dbReference>
<name>A0A2T5G5C5_HYDSH</name>
<reference evidence="1 2" key="1">
    <citation type="submission" date="2017-08" db="EMBL/GenBank/DDBJ databases">
        <title>Burning lignite coal seam in the remote Altai Mountains harbors a hydrogen-driven thermophilic microbial community.</title>
        <authorList>
            <person name="Kadnikov V.V."/>
            <person name="Mardanov A.V."/>
            <person name="Ivasenko D."/>
            <person name="Beletsky A.V."/>
            <person name="Karnachuk O.V."/>
            <person name="Ravin N.V."/>
        </authorList>
    </citation>
    <scope>NUCLEOTIDE SEQUENCE [LARGE SCALE GENOMIC DNA]</scope>
    <source>
        <strain evidence="1">AL33</strain>
    </source>
</reference>
<dbReference type="Proteomes" id="UP000244180">
    <property type="component" value="Unassembled WGS sequence"/>
</dbReference>
<evidence type="ECO:0000313" key="1">
    <source>
        <dbReference type="EMBL" id="PTQ51378.1"/>
    </source>
</evidence>
<proteinExistence type="predicted"/>